<dbReference type="PANTHER" id="PTHR14465">
    <property type="entry name" value="IQ DOMAIN-CONTAINING PROTEIN H"/>
    <property type="match status" value="1"/>
</dbReference>
<dbReference type="PANTHER" id="PTHR14465:SF0">
    <property type="entry name" value="IQ DOMAIN-CONTAINING PROTEIN H"/>
    <property type="match status" value="1"/>
</dbReference>
<protein>
    <submittedName>
        <fullName evidence="4">IQ domain-containing protein H-like isoform X1</fullName>
    </submittedName>
</protein>
<organism evidence="3 4">
    <name type="scientific">Crassostrea virginica</name>
    <name type="common">Eastern oyster</name>
    <dbReference type="NCBI Taxonomy" id="6565"/>
    <lineage>
        <taxon>Eukaryota</taxon>
        <taxon>Metazoa</taxon>
        <taxon>Spiralia</taxon>
        <taxon>Lophotrochozoa</taxon>
        <taxon>Mollusca</taxon>
        <taxon>Bivalvia</taxon>
        <taxon>Autobranchia</taxon>
        <taxon>Pteriomorphia</taxon>
        <taxon>Ostreida</taxon>
        <taxon>Ostreoidea</taxon>
        <taxon>Ostreidae</taxon>
        <taxon>Crassostrea</taxon>
    </lineage>
</organism>
<reference evidence="4" key="1">
    <citation type="submission" date="2025-08" db="UniProtKB">
        <authorList>
            <consortium name="RefSeq"/>
        </authorList>
    </citation>
    <scope>IDENTIFICATION</scope>
    <source>
        <tissue evidence="4">Whole sample</tissue>
    </source>
</reference>
<dbReference type="PROSITE" id="PS50096">
    <property type="entry name" value="IQ"/>
    <property type="match status" value="1"/>
</dbReference>
<dbReference type="InterPro" id="IPR038752">
    <property type="entry name" value="IQCH"/>
</dbReference>
<feature type="domain" description="IQCH-like ATP-grasp" evidence="2">
    <location>
        <begin position="694"/>
        <end position="958"/>
    </location>
</feature>
<dbReference type="OrthoDB" id="2117703at2759"/>
<sequence>MTEFEARPEEVGQILLKVQDDIRVLREQIANNKGGTISIQDLESALAKTEEGLQAKTEQVINQYNNQVRTLPNQEASRFDNNVVAIETTWDMRSQKSADPRKIAHFLGREKARQPAASRSNALLPKRQSMQLPGPTPGQQAKHMFTLRAVLDPYSNMNRQALNDNFGIQLPLINSKQPSKPAYSKPIIGSTIEPLAVLPKANRVDAQLAPPPITEEDARKGIMSLIERGLIPPAAQLTLDPSPVRNRIAPLHEPEVRHKPPQTEAVSLLSGVKLDPATLKHDASKMPTIPPHPKSAASSVTETRTPSAKTRVTSSSMRHVKTPATLKTYEMPIQPLEAYYGPNQQEPPPTTPASGDFKQLSHRFAIQNGRTRDSSSEFIAFKQHYCLTWGSIVTMIKHLEKMMASYVVPVAFVNGDRLADLAMEFELEKPPTIDDMLMVIINREDVEALIGRPGRRFKGPRGKDLAATRIQSSWRMFKDRSEYLEYRRRKWASGVIAISWIMHVKMSKVKVKLKLSREEHLENFRRRARKLAMSWDRIKQHRRTVIHIPSLGLSQDIRDSINEFGIRQNTQMARICDIRDPNVDVIFVSPVPLSEETLQYYSKLLGLKSAVESGVVEDQCDMGEKYKIIVPEAIKSFPSHRMCLSSILKYSPRTLKRIKHLIKGCDSYIVTGVPHKDDLAVADYLDVPILAPEPEVAHLYSTKSGCKRVFASAGVEVPPSEFDVYSIGQLHECLTQLVTENLTVKRWLFKLDDGYDGRGIGYCDIAEHLECYQWALKESRRYGEKWSKKWAQEAAYIKIHAEIADVLAKHARPVHTELFEDWSKFLDAFLSQGGIIEATPPSDSITSLTVDMVIEPTGRANVLCMGDQIHAETPFSCWGVSMPQSSVEPDVLNEACKKVAEACKSRGIIGYMAIDFVTFIDPKTNDQKLWALDLSLHYSDSLAMFQLMSYVSNGQLDLKTHTFNVPPNKQVQKKRRRRVAGQDDEMPPNTSRYAVMSTRLLHTNLAVVHYSVFFQMCRAHGIGYDIKEKQGTVFTLLDSFNREHLGMLTIGDNLQGALATFARNMSVIHQEISAPNMQGETNFKLAITDIEGILGTTVENAEDNEAE</sequence>
<dbReference type="KEGG" id="cvn:111130250"/>
<feature type="region of interest" description="Disordered" evidence="1">
    <location>
        <begin position="282"/>
        <end position="318"/>
    </location>
</feature>
<dbReference type="AlphaFoldDB" id="A0A8B8DWZ3"/>
<evidence type="ECO:0000259" key="2">
    <source>
        <dbReference type="Pfam" id="PF24923"/>
    </source>
</evidence>
<evidence type="ECO:0000256" key="1">
    <source>
        <dbReference type="SAM" id="MobiDB-lite"/>
    </source>
</evidence>
<evidence type="ECO:0000313" key="3">
    <source>
        <dbReference type="Proteomes" id="UP000694844"/>
    </source>
</evidence>
<dbReference type="RefSeq" id="XP_022332757.1">
    <property type="nucleotide sequence ID" value="XM_022477049.1"/>
</dbReference>
<gene>
    <name evidence="4" type="primary">LOC111130250</name>
</gene>
<proteinExistence type="predicted"/>
<feature type="region of interest" description="Disordered" evidence="1">
    <location>
        <begin position="968"/>
        <end position="988"/>
    </location>
</feature>
<dbReference type="Pfam" id="PF24923">
    <property type="entry name" value="ATP-grasp_IQCH"/>
    <property type="match status" value="1"/>
</dbReference>
<dbReference type="GeneID" id="111130250"/>
<accession>A0A8B8DWZ3</accession>
<feature type="compositionally biased region" description="Polar residues" evidence="1">
    <location>
        <begin position="296"/>
        <end position="317"/>
    </location>
</feature>
<dbReference type="Proteomes" id="UP000694844">
    <property type="component" value="Chromosome 4"/>
</dbReference>
<dbReference type="InterPro" id="IPR056855">
    <property type="entry name" value="ATP-grasp_IQCH"/>
</dbReference>
<keyword evidence="3" id="KW-1185">Reference proteome</keyword>
<name>A0A8B8DWZ3_CRAVI</name>
<evidence type="ECO:0000313" key="4">
    <source>
        <dbReference type="RefSeq" id="XP_022332757.1"/>
    </source>
</evidence>